<comment type="caution">
    <text evidence="2">The sequence shown here is derived from an EMBL/GenBank/DDBJ whole genome shotgun (WGS) entry which is preliminary data.</text>
</comment>
<feature type="region of interest" description="Disordered" evidence="1">
    <location>
        <begin position="250"/>
        <end position="287"/>
    </location>
</feature>
<evidence type="ECO:0000313" key="3">
    <source>
        <dbReference type="Proteomes" id="UP001362999"/>
    </source>
</evidence>
<organism evidence="2 3">
    <name type="scientific">Favolaschia claudopus</name>
    <dbReference type="NCBI Taxonomy" id="2862362"/>
    <lineage>
        <taxon>Eukaryota</taxon>
        <taxon>Fungi</taxon>
        <taxon>Dikarya</taxon>
        <taxon>Basidiomycota</taxon>
        <taxon>Agaricomycotina</taxon>
        <taxon>Agaricomycetes</taxon>
        <taxon>Agaricomycetidae</taxon>
        <taxon>Agaricales</taxon>
        <taxon>Marasmiineae</taxon>
        <taxon>Mycenaceae</taxon>
        <taxon>Favolaschia</taxon>
    </lineage>
</organism>
<dbReference type="AlphaFoldDB" id="A0AAW0AUP0"/>
<gene>
    <name evidence="2" type="ORF">R3P38DRAFT_3275395</name>
</gene>
<reference evidence="2 3" key="1">
    <citation type="journal article" date="2024" name="J Genomics">
        <title>Draft genome sequencing and assembly of Favolaschia claudopus CIRM-BRFM 2984 isolated from oak limbs.</title>
        <authorList>
            <person name="Navarro D."/>
            <person name="Drula E."/>
            <person name="Chaduli D."/>
            <person name="Cazenave R."/>
            <person name="Ahrendt S."/>
            <person name="Wang J."/>
            <person name="Lipzen A."/>
            <person name="Daum C."/>
            <person name="Barry K."/>
            <person name="Grigoriev I.V."/>
            <person name="Favel A."/>
            <person name="Rosso M.N."/>
            <person name="Martin F."/>
        </authorList>
    </citation>
    <scope>NUCLEOTIDE SEQUENCE [LARGE SCALE GENOMIC DNA]</scope>
    <source>
        <strain evidence="2 3">CIRM-BRFM 2984</strain>
    </source>
</reference>
<evidence type="ECO:0000256" key="1">
    <source>
        <dbReference type="SAM" id="MobiDB-lite"/>
    </source>
</evidence>
<dbReference type="EMBL" id="JAWWNJ010000049">
    <property type="protein sequence ID" value="KAK7016855.1"/>
    <property type="molecule type" value="Genomic_DNA"/>
</dbReference>
<keyword evidence="3" id="KW-1185">Reference proteome</keyword>
<dbReference type="Proteomes" id="UP001362999">
    <property type="component" value="Unassembled WGS sequence"/>
</dbReference>
<accession>A0AAW0AUP0</accession>
<feature type="compositionally biased region" description="Low complexity" evidence="1">
    <location>
        <begin position="265"/>
        <end position="287"/>
    </location>
</feature>
<name>A0AAW0AUP0_9AGAR</name>
<feature type="compositionally biased region" description="Pro residues" evidence="1">
    <location>
        <begin position="254"/>
        <end position="264"/>
    </location>
</feature>
<evidence type="ECO:0000313" key="2">
    <source>
        <dbReference type="EMBL" id="KAK7016855.1"/>
    </source>
</evidence>
<proteinExistence type="predicted"/>
<protein>
    <submittedName>
        <fullName evidence="2">Uncharacterized protein</fullName>
    </submittedName>
</protein>
<sequence>MSSPDSSKPTFSTTFDPPSLLVVPYLHALSHWQTVEFPLPPLLPLPPRTSLSSRIISSGPLSVIHPFSHPLNSPIGLHLPIHTVSPSRSIRLLPHPSLLSLALHCFLPLPPSTSFQELLIVFLRLYTPVLLHAPPLFHLDPETDDLETSLPFEDRHSVLFSLHDQRPATSHGIHLPSMRIRSSHHRRHPTPPAPHPPGAPHLSISTFLLSFHLIMSSPCLPLRRHSLRARLCFALPPPFLTFPPSFLSSLSPSRPLPPRPPGVHPPLRLSPAQSQSSSSSALLLPSSPVESRRRHQFQASRALAFVRHAALATACPLLPLPTRHDGARLPYRPSRSTLS</sequence>